<dbReference type="AlphaFoldDB" id="A0A919PHD0"/>
<dbReference type="Proteomes" id="UP000642125">
    <property type="component" value="Unassembled WGS sequence"/>
</dbReference>
<organism evidence="2 3">
    <name type="scientific">Cellulomonas pakistanensis</name>
    <dbReference type="NCBI Taxonomy" id="992287"/>
    <lineage>
        <taxon>Bacteria</taxon>
        <taxon>Bacillati</taxon>
        <taxon>Actinomycetota</taxon>
        <taxon>Actinomycetes</taxon>
        <taxon>Micrococcales</taxon>
        <taxon>Cellulomonadaceae</taxon>
        <taxon>Cellulomonas</taxon>
    </lineage>
</organism>
<evidence type="ECO:0000256" key="1">
    <source>
        <dbReference type="SAM" id="Phobius"/>
    </source>
</evidence>
<accession>A0A919PHD0</accession>
<evidence type="ECO:0000313" key="3">
    <source>
        <dbReference type="Proteomes" id="UP000642125"/>
    </source>
</evidence>
<sequence>MCRGTVFPGRGRLPRQASWGAMLDDGPRLETVGGSPRPVYWGVVVVCGLLGAGLAVVGLLALTTLRDARGAWGPGAGAGAVAGGLAWLAVTWTFHRSYLHDPRPDPRKVLVERVGDEPAVVVVWRTTFHWQPVFVSAVVLLAAGGWTLGLVRAGHWAWWVPVLVVVPLLLAMPDKVLELARPLRLVLTPRGLGTTALDGDAWLDWDDVRGVAVVQDNQWSVVRVVPVSRPGSWTYRRRRRFVSVPAPDGPCLDVPGPAFPVDHRHVVVAIEHYRRTPAARSELAGEAGRRRVLGEAG</sequence>
<gene>
    <name evidence="2" type="ORF">Cpa01nite_35730</name>
</gene>
<reference evidence="2" key="1">
    <citation type="submission" date="2021-01" db="EMBL/GenBank/DDBJ databases">
        <title>Whole genome shotgun sequence of Cellulomonas pakistanensis NBRC 110800.</title>
        <authorList>
            <person name="Komaki H."/>
            <person name="Tamura T."/>
        </authorList>
    </citation>
    <scope>NUCLEOTIDE SEQUENCE</scope>
    <source>
        <strain evidence="2">NBRC 110800</strain>
    </source>
</reference>
<evidence type="ECO:0000313" key="2">
    <source>
        <dbReference type="EMBL" id="GIG38192.1"/>
    </source>
</evidence>
<feature type="transmembrane region" description="Helical" evidence="1">
    <location>
        <begin position="39"/>
        <end position="62"/>
    </location>
</feature>
<keyword evidence="1" id="KW-1133">Transmembrane helix</keyword>
<comment type="caution">
    <text evidence="2">The sequence shown here is derived from an EMBL/GenBank/DDBJ whole genome shotgun (WGS) entry which is preliminary data.</text>
</comment>
<feature type="transmembrane region" description="Helical" evidence="1">
    <location>
        <begin position="74"/>
        <end position="94"/>
    </location>
</feature>
<feature type="transmembrane region" description="Helical" evidence="1">
    <location>
        <begin position="156"/>
        <end position="173"/>
    </location>
</feature>
<feature type="transmembrane region" description="Helical" evidence="1">
    <location>
        <begin position="128"/>
        <end position="149"/>
    </location>
</feature>
<proteinExistence type="predicted"/>
<keyword evidence="1" id="KW-0812">Transmembrane</keyword>
<protein>
    <submittedName>
        <fullName evidence="2">Uncharacterized protein</fullName>
    </submittedName>
</protein>
<keyword evidence="3" id="KW-1185">Reference proteome</keyword>
<keyword evidence="1" id="KW-0472">Membrane</keyword>
<name>A0A919PHD0_9CELL</name>
<dbReference type="EMBL" id="BONO01000040">
    <property type="protein sequence ID" value="GIG38192.1"/>
    <property type="molecule type" value="Genomic_DNA"/>
</dbReference>